<feature type="region of interest" description="Disordered" evidence="1">
    <location>
        <begin position="65"/>
        <end position="87"/>
    </location>
</feature>
<gene>
    <name evidence="2" type="ORF">GCM10023320_40470</name>
</gene>
<name>A0ABP9NMR7_9PSEU</name>
<dbReference type="RefSeq" id="WP_345606758.1">
    <property type="nucleotide sequence ID" value="NZ_BAABJO010000014.1"/>
</dbReference>
<sequence length="87" mass="9259">MDVAQPAQAAVDLRSTAPSGDDPLVGRVVGGADGHPRVTPDESPMADTFKPIHAKKMLTAFERGEPARQPIARNLLTPWPALPGTHR</sequence>
<proteinExistence type="predicted"/>
<evidence type="ECO:0000313" key="3">
    <source>
        <dbReference type="Proteomes" id="UP001500804"/>
    </source>
</evidence>
<accession>A0ABP9NMR7</accession>
<keyword evidence="3" id="KW-1185">Reference proteome</keyword>
<feature type="region of interest" description="Disordered" evidence="1">
    <location>
        <begin position="1"/>
        <end position="47"/>
    </location>
</feature>
<evidence type="ECO:0000313" key="2">
    <source>
        <dbReference type="EMBL" id="GAA5125708.1"/>
    </source>
</evidence>
<organism evidence="2 3">
    <name type="scientific">Pseudonocardia adelaidensis</name>
    <dbReference type="NCBI Taxonomy" id="648754"/>
    <lineage>
        <taxon>Bacteria</taxon>
        <taxon>Bacillati</taxon>
        <taxon>Actinomycetota</taxon>
        <taxon>Actinomycetes</taxon>
        <taxon>Pseudonocardiales</taxon>
        <taxon>Pseudonocardiaceae</taxon>
        <taxon>Pseudonocardia</taxon>
    </lineage>
</organism>
<reference evidence="3" key="1">
    <citation type="journal article" date="2019" name="Int. J. Syst. Evol. Microbiol.">
        <title>The Global Catalogue of Microorganisms (GCM) 10K type strain sequencing project: providing services to taxonomists for standard genome sequencing and annotation.</title>
        <authorList>
            <consortium name="The Broad Institute Genomics Platform"/>
            <consortium name="The Broad Institute Genome Sequencing Center for Infectious Disease"/>
            <person name="Wu L."/>
            <person name="Ma J."/>
        </authorList>
    </citation>
    <scope>NUCLEOTIDE SEQUENCE [LARGE SCALE GENOMIC DNA]</scope>
    <source>
        <strain evidence="3">JCM 18302</strain>
    </source>
</reference>
<dbReference type="Proteomes" id="UP001500804">
    <property type="component" value="Unassembled WGS sequence"/>
</dbReference>
<comment type="caution">
    <text evidence="2">The sequence shown here is derived from an EMBL/GenBank/DDBJ whole genome shotgun (WGS) entry which is preliminary data.</text>
</comment>
<evidence type="ECO:0000256" key="1">
    <source>
        <dbReference type="SAM" id="MobiDB-lite"/>
    </source>
</evidence>
<protein>
    <submittedName>
        <fullName evidence="2">Uncharacterized protein</fullName>
    </submittedName>
</protein>
<dbReference type="EMBL" id="BAABJO010000014">
    <property type="protein sequence ID" value="GAA5125708.1"/>
    <property type="molecule type" value="Genomic_DNA"/>
</dbReference>